<protein>
    <recommendedName>
        <fullName evidence="3">Mediator of RNA polymerase II transcription subunit 19</fullName>
    </recommendedName>
    <alternativeName>
        <fullName evidence="8">Mediator complex subunit 19</fullName>
    </alternativeName>
</protein>
<dbReference type="PANTHER" id="PTHR28270:SF1">
    <property type="entry name" value="MEDIATOR OF RNA POLYMERASE II TRANSCRIPTION SUBUNIT 19"/>
    <property type="match status" value="1"/>
</dbReference>
<organism evidence="10 11">
    <name type="scientific">Crucibulum laeve</name>
    <dbReference type="NCBI Taxonomy" id="68775"/>
    <lineage>
        <taxon>Eukaryota</taxon>
        <taxon>Fungi</taxon>
        <taxon>Dikarya</taxon>
        <taxon>Basidiomycota</taxon>
        <taxon>Agaricomycotina</taxon>
        <taxon>Agaricomycetes</taxon>
        <taxon>Agaricomycetidae</taxon>
        <taxon>Agaricales</taxon>
        <taxon>Agaricineae</taxon>
        <taxon>Nidulariaceae</taxon>
        <taxon>Crucibulum</taxon>
    </lineage>
</organism>
<dbReference type="STRING" id="68775.A0A5C3M4T6"/>
<dbReference type="GO" id="GO:0070847">
    <property type="term" value="C:core mediator complex"/>
    <property type="evidence" value="ECO:0007669"/>
    <property type="project" value="TreeGrafter"/>
</dbReference>
<feature type="region of interest" description="Disordered" evidence="9">
    <location>
        <begin position="1"/>
        <end position="35"/>
    </location>
</feature>
<reference evidence="10 11" key="1">
    <citation type="journal article" date="2019" name="Nat. Ecol. Evol.">
        <title>Megaphylogeny resolves global patterns of mushroom evolution.</title>
        <authorList>
            <person name="Varga T."/>
            <person name="Krizsan K."/>
            <person name="Foldi C."/>
            <person name="Dima B."/>
            <person name="Sanchez-Garcia M."/>
            <person name="Sanchez-Ramirez S."/>
            <person name="Szollosi G.J."/>
            <person name="Szarkandi J.G."/>
            <person name="Papp V."/>
            <person name="Albert L."/>
            <person name="Andreopoulos W."/>
            <person name="Angelini C."/>
            <person name="Antonin V."/>
            <person name="Barry K.W."/>
            <person name="Bougher N.L."/>
            <person name="Buchanan P."/>
            <person name="Buyck B."/>
            <person name="Bense V."/>
            <person name="Catcheside P."/>
            <person name="Chovatia M."/>
            <person name="Cooper J."/>
            <person name="Damon W."/>
            <person name="Desjardin D."/>
            <person name="Finy P."/>
            <person name="Geml J."/>
            <person name="Haridas S."/>
            <person name="Hughes K."/>
            <person name="Justo A."/>
            <person name="Karasinski D."/>
            <person name="Kautmanova I."/>
            <person name="Kiss B."/>
            <person name="Kocsube S."/>
            <person name="Kotiranta H."/>
            <person name="LaButti K.M."/>
            <person name="Lechner B.E."/>
            <person name="Liimatainen K."/>
            <person name="Lipzen A."/>
            <person name="Lukacs Z."/>
            <person name="Mihaltcheva S."/>
            <person name="Morgado L.N."/>
            <person name="Niskanen T."/>
            <person name="Noordeloos M.E."/>
            <person name="Ohm R.A."/>
            <person name="Ortiz-Santana B."/>
            <person name="Ovrebo C."/>
            <person name="Racz N."/>
            <person name="Riley R."/>
            <person name="Savchenko A."/>
            <person name="Shiryaev A."/>
            <person name="Soop K."/>
            <person name="Spirin V."/>
            <person name="Szebenyi C."/>
            <person name="Tomsovsky M."/>
            <person name="Tulloss R.E."/>
            <person name="Uehling J."/>
            <person name="Grigoriev I.V."/>
            <person name="Vagvolgyi C."/>
            <person name="Papp T."/>
            <person name="Martin F.M."/>
            <person name="Miettinen O."/>
            <person name="Hibbett D.S."/>
            <person name="Nagy L.G."/>
        </authorList>
    </citation>
    <scope>NUCLEOTIDE SEQUENCE [LARGE SCALE GENOMIC DNA]</scope>
    <source>
        <strain evidence="10 11">CBS 166.37</strain>
    </source>
</reference>
<feature type="compositionally biased region" description="Gly residues" evidence="9">
    <location>
        <begin position="392"/>
        <end position="401"/>
    </location>
</feature>
<evidence type="ECO:0000313" key="10">
    <source>
        <dbReference type="EMBL" id="TFK40414.1"/>
    </source>
</evidence>
<dbReference type="Proteomes" id="UP000308652">
    <property type="component" value="Unassembled WGS sequence"/>
</dbReference>
<evidence type="ECO:0000256" key="8">
    <source>
        <dbReference type="ARBA" id="ARBA00032018"/>
    </source>
</evidence>
<comment type="subcellular location">
    <subcellularLocation>
        <location evidence="1">Nucleus</location>
    </subcellularLocation>
</comment>
<evidence type="ECO:0000256" key="2">
    <source>
        <dbReference type="ARBA" id="ARBA00009259"/>
    </source>
</evidence>
<feature type="compositionally biased region" description="Polar residues" evidence="9">
    <location>
        <begin position="240"/>
        <end position="255"/>
    </location>
</feature>
<name>A0A5C3M4T6_9AGAR</name>
<feature type="compositionally biased region" description="Low complexity" evidence="9">
    <location>
        <begin position="83"/>
        <end position="93"/>
    </location>
</feature>
<evidence type="ECO:0000256" key="6">
    <source>
        <dbReference type="ARBA" id="ARBA00023163"/>
    </source>
</evidence>
<accession>A0A5C3M4T6</accession>
<dbReference type="PANTHER" id="PTHR28270">
    <property type="entry name" value="MEDIATOR OF RNA POLYMERASE II TRANSCRIPTION SUBUNIT 19"/>
    <property type="match status" value="1"/>
</dbReference>
<sequence length="460" mass="47267">MNSEHTNAIAGPSNIHAFSSASSQPAASSSVPHLSPLLPLFLPPSGPPPPKQHLASTQDLLGQFNLHSAYDKYVRPFTTPGNDPALDGLLPTTPGGPGISNTSGGVDKGKGRELLDTSSGAVGQGQTPGAMGGGEGDGDDDDGPGGKGEKKKKNTYKHLIKGVPGKHSLKKDDYLATMMLVPPKQRIPITLFDDRTQKDAFHVNLDGLKGWNVNVLVVESAQAREDRKKRKELKRLAKAQQAQGLSTSALPTAGSTPIAHPQPIQAPIPTAASVQSSRISTPRPATGGPSTPQPPGTGTPRPSSTVPRPGSAVPRPGSTIPRPGSAVARPGSAASTPLSQRPAVPPVQVPTGRVGTPLRTGTPTSATSVDQRGKKRERDDVGTPVQPNGVANGNGYGGPGVGANANGGVNGSMVPKPIVNARAGNAGIRPRPFKKQRMDVQGQARDASAPVQQQPTPTGI</sequence>
<feature type="region of interest" description="Disordered" evidence="9">
    <location>
        <begin position="222"/>
        <end position="403"/>
    </location>
</feature>
<evidence type="ECO:0000256" key="5">
    <source>
        <dbReference type="ARBA" id="ARBA00023159"/>
    </source>
</evidence>
<dbReference type="AlphaFoldDB" id="A0A5C3M4T6"/>
<comment type="similarity">
    <text evidence="2">Belongs to the Mediator complex subunit 19 family.</text>
</comment>
<dbReference type="OrthoDB" id="2160599at2759"/>
<evidence type="ECO:0000256" key="9">
    <source>
        <dbReference type="SAM" id="MobiDB-lite"/>
    </source>
</evidence>
<feature type="compositionally biased region" description="Low complexity" evidence="9">
    <location>
        <begin position="298"/>
        <end position="311"/>
    </location>
</feature>
<feature type="compositionally biased region" description="Polar residues" evidence="9">
    <location>
        <begin position="359"/>
        <end position="370"/>
    </location>
</feature>
<evidence type="ECO:0000256" key="1">
    <source>
        <dbReference type="ARBA" id="ARBA00004123"/>
    </source>
</evidence>
<keyword evidence="7" id="KW-0539">Nucleus</keyword>
<evidence type="ECO:0000256" key="4">
    <source>
        <dbReference type="ARBA" id="ARBA00023015"/>
    </source>
</evidence>
<feature type="compositionally biased region" description="Polar residues" evidence="9">
    <location>
        <begin position="450"/>
        <end position="460"/>
    </location>
</feature>
<evidence type="ECO:0000256" key="3">
    <source>
        <dbReference type="ARBA" id="ARBA00019615"/>
    </source>
</evidence>
<evidence type="ECO:0000256" key="7">
    <source>
        <dbReference type="ARBA" id="ARBA00023242"/>
    </source>
</evidence>
<keyword evidence="11" id="KW-1185">Reference proteome</keyword>
<proteinExistence type="inferred from homology"/>
<feature type="compositionally biased region" description="Basic residues" evidence="9">
    <location>
        <begin position="227"/>
        <end position="237"/>
    </location>
</feature>
<dbReference type="GO" id="GO:0003712">
    <property type="term" value="F:transcription coregulator activity"/>
    <property type="evidence" value="ECO:0007669"/>
    <property type="project" value="InterPro"/>
</dbReference>
<evidence type="ECO:0000313" key="11">
    <source>
        <dbReference type="Proteomes" id="UP000308652"/>
    </source>
</evidence>
<keyword evidence="6" id="KW-0804">Transcription</keyword>
<gene>
    <name evidence="10" type="ORF">BDQ12DRAFT_721855</name>
</gene>
<feature type="compositionally biased region" description="Low complexity" evidence="9">
    <location>
        <begin position="256"/>
        <end position="272"/>
    </location>
</feature>
<dbReference type="InterPro" id="IPR013942">
    <property type="entry name" value="Mediator_Med19_fun"/>
</dbReference>
<keyword evidence="5" id="KW-0010">Activator</keyword>
<keyword evidence="4" id="KW-0805">Transcription regulation</keyword>
<dbReference type="GO" id="GO:0016592">
    <property type="term" value="C:mediator complex"/>
    <property type="evidence" value="ECO:0007669"/>
    <property type="project" value="InterPro"/>
</dbReference>
<dbReference type="GO" id="GO:0006357">
    <property type="term" value="P:regulation of transcription by RNA polymerase II"/>
    <property type="evidence" value="ECO:0007669"/>
    <property type="project" value="InterPro"/>
</dbReference>
<dbReference type="EMBL" id="ML213597">
    <property type="protein sequence ID" value="TFK40414.1"/>
    <property type="molecule type" value="Genomic_DNA"/>
</dbReference>
<feature type="region of interest" description="Disordered" evidence="9">
    <location>
        <begin position="78"/>
        <end position="156"/>
    </location>
</feature>
<feature type="region of interest" description="Disordered" evidence="9">
    <location>
        <begin position="423"/>
        <end position="460"/>
    </location>
</feature>
<feature type="compositionally biased region" description="Low complexity" evidence="9">
    <location>
        <begin position="17"/>
        <end position="35"/>
    </location>
</feature>